<organism evidence="1 2">
    <name type="scientific">Leisingera daeponensis</name>
    <dbReference type="NCBI Taxonomy" id="405746"/>
    <lineage>
        <taxon>Bacteria</taxon>
        <taxon>Pseudomonadati</taxon>
        <taxon>Pseudomonadota</taxon>
        <taxon>Alphaproteobacteria</taxon>
        <taxon>Rhodobacterales</taxon>
        <taxon>Roseobacteraceae</taxon>
        <taxon>Leisingera</taxon>
    </lineage>
</organism>
<gene>
    <name evidence="1" type="ORF">KUV26_20650</name>
</gene>
<accession>A0ABS7NKY1</accession>
<dbReference type="Proteomes" id="UP000766629">
    <property type="component" value="Unassembled WGS sequence"/>
</dbReference>
<name>A0ABS7NKY1_9RHOB</name>
<sequence>MRSKKDFSGMAALSICESMLLAMNDHKLLPEREIVGILRDAAKTHENAAVADGEIEAHRAVAVLINRIIAGGNSVRRPPA</sequence>
<protein>
    <submittedName>
        <fullName evidence="1">Uncharacterized protein</fullName>
    </submittedName>
</protein>
<evidence type="ECO:0000313" key="1">
    <source>
        <dbReference type="EMBL" id="MBY6141853.1"/>
    </source>
</evidence>
<dbReference type="RefSeq" id="WP_222509799.1">
    <property type="nucleotide sequence ID" value="NZ_JAHVJA010000014.1"/>
</dbReference>
<comment type="caution">
    <text evidence="1">The sequence shown here is derived from an EMBL/GenBank/DDBJ whole genome shotgun (WGS) entry which is preliminary data.</text>
</comment>
<reference evidence="1 2" key="1">
    <citation type="submission" date="2021-06" db="EMBL/GenBank/DDBJ databases">
        <title>50 bacteria genomes isolated from Dapeng, Shenzhen, China.</title>
        <authorList>
            <person name="Zheng W."/>
            <person name="Yu S."/>
            <person name="Huang Y."/>
        </authorList>
    </citation>
    <scope>NUCLEOTIDE SEQUENCE [LARGE SCALE GENOMIC DNA]</scope>
    <source>
        <strain evidence="1 2">DP1N14-2</strain>
    </source>
</reference>
<evidence type="ECO:0000313" key="2">
    <source>
        <dbReference type="Proteomes" id="UP000766629"/>
    </source>
</evidence>
<keyword evidence="2" id="KW-1185">Reference proteome</keyword>
<dbReference type="EMBL" id="JAHVJA010000014">
    <property type="protein sequence ID" value="MBY6141853.1"/>
    <property type="molecule type" value="Genomic_DNA"/>
</dbReference>
<proteinExistence type="predicted"/>